<comment type="function">
    <text evidence="13">The RuvA-RuvB-RuvC complex processes Holliday junction (HJ) DNA during genetic recombination and DNA repair. Endonuclease that resolves HJ intermediates. Cleaves cruciform DNA by making single-stranded nicks across the HJ at symmetrical positions within the homologous arms, yielding a 5'-phosphate and a 3'-hydroxyl group; requires a central core of homology in the junction. The consensus cleavage sequence is 5'-(A/T)TT(C/G)-3'. Cleavage occurs on the 3'-side of the TT dinucleotide at the point of strand exchange. HJ branch migration catalyzed by RuvA-RuvB allows RuvC to scan DNA until it finds its consensus sequence, where it cleaves and resolves the cruciform DNA.</text>
</comment>
<reference evidence="15 16" key="1">
    <citation type="journal article" date="2011" name="Mol. Biol. Evol.">
        <title>Unity in variety--the pan-genome of the Chlamydiae.</title>
        <authorList>
            <person name="Collingro A."/>
            <person name="Tischler P."/>
            <person name="Weinmaier T."/>
            <person name="Penz T."/>
            <person name="Heinz E."/>
            <person name="Brunham R.C."/>
            <person name="Read T.D."/>
            <person name="Bavoil P.M."/>
            <person name="Sachse K."/>
            <person name="Kahane S."/>
            <person name="Friedman M.G."/>
            <person name="Rattei T."/>
            <person name="Myers G.S."/>
            <person name="Horn M."/>
        </authorList>
    </citation>
    <scope>NUCLEOTIDE SEQUENCE [LARGE SCALE GENOMIC DNA]</scope>
    <source>
        <strain evidence="16">ATCC VR-1471 / Z</strain>
    </source>
</reference>
<protein>
    <recommendedName>
        <fullName evidence="13 14">Crossover junction endodeoxyribonuclease RuvC</fullName>
        <ecNumber evidence="13 14">3.1.21.10</ecNumber>
    </recommendedName>
    <alternativeName>
        <fullName evidence="13">Holliday junction nuclease RuvC</fullName>
    </alternativeName>
    <alternativeName>
        <fullName evidence="13">Holliday junction resolvase RuvC</fullName>
    </alternativeName>
</protein>
<evidence type="ECO:0000256" key="10">
    <source>
        <dbReference type="ARBA" id="ARBA00023172"/>
    </source>
</evidence>
<dbReference type="OrthoDB" id="9805499at2"/>
<comment type="catalytic activity">
    <reaction evidence="12 13">
        <text>Endonucleolytic cleavage at a junction such as a reciprocal single-stranded crossover between two homologous DNA duplexes (Holliday junction).</text>
        <dbReference type="EC" id="3.1.21.10"/>
    </reaction>
</comment>
<dbReference type="GO" id="GO:0006310">
    <property type="term" value="P:DNA recombination"/>
    <property type="evidence" value="ECO:0007669"/>
    <property type="project" value="UniProtKB-UniRule"/>
</dbReference>
<evidence type="ECO:0000256" key="2">
    <source>
        <dbReference type="ARBA" id="ARBA00022490"/>
    </source>
</evidence>
<feature type="binding site" evidence="13">
    <location>
        <position position="75"/>
    </location>
    <ligand>
        <name>Mg(2+)</name>
        <dbReference type="ChEBI" id="CHEBI:18420"/>
        <label>2</label>
    </ligand>
</feature>
<dbReference type="HOGENOM" id="CLU_091257_3_1_0"/>
<dbReference type="GO" id="GO:0008821">
    <property type="term" value="F:crossover junction DNA endonuclease activity"/>
    <property type="evidence" value="ECO:0007669"/>
    <property type="project" value="UniProtKB-UniRule"/>
</dbReference>
<dbReference type="eggNOG" id="COG0817">
    <property type="taxonomic scope" value="Bacteria"/>
</dbReference>
<dbReference type="InterPro" id="IPR020563">
    <property type="entry name" value="X-over_junc_endoDNase_Mg_BS"/>
</dbReference>
<name>F8L5V3_SIMNZ</name>
<keyword evidence="11 13" id="KW-0234">DNA repair</keyword>
<comment type="subcellular location">
    <subcellularLocation>
        <location evidence="13">Cytoplasm</location>
    </subcellularLocation>
</comment>
<dbReference type="GO" id="GO:0048476">
    <property type="term" value="C:Holliday junction resolvase complex"/>
    <property type="evidence" value="ECO:0007669"/>
    <property type="project" value="UniProtKB-UniRule"/>
</dbReference>
<dbReference type="RefSeq" id="WP_013942562.1">
    <property type="nucleotide sequence ID" value="NC_015713.1"/>
</dbReference>
<dbReference type="Pfam" id="PF02075">
    <property type="entry name" value="RuvC"/>
    <property type="match status" value="1"/>
</dbReference>
<dbReference type="Gene3D" id="3.30.420.10">
    <property type="entry name" value="Ribonuclease H-like superfamily/Ribonuclease H"/>
    <property type="match status" value="1"/>
</dbReference>
<organism evidence="15 16">
    <name type="scientific">Simkania negevensis (strain ATCC VR-1471 / DSM 27360 / Z)</name>
    <dbReference type="NCBI Taxonomy" id="331113"/>
    <lineage>
        <taxon>Bacteria</taxon>
        <taxon>Pseudomonadati</taxon>
        <taxon>Chlamydiota</taxon>
        <taxon>Chlamydiia</taxon>
        <taxon>Parachlamydiales</taxon>
        <taxon>Simkaniaceae</taxon>
        <taxon>Simkania</taxon>
    </lineage>
</organism>
<keyword evidence="10 13" id="KW-0233">DNA recombination</keyword>
<evidence type="ECO:0000313" key="16">
    <source>
        <dbReference type="Proteomes" id="UP000000496"/>
    </source>
</evidence>
<keyword evidence="3 13" id="KW-0540">Nuclease</keyword>
<dbReference type="GO" id="GO:0006281">
    <property type="term" value="P:DNA repair"/>
    <property type="evidence" value="ECO:0007669"/>
    <property type="project" value="UniProtKB-UniRule"/>
</dbReference>
<dbReference type="GO" id="GO:0003677">
    <property type="term" value="F:DNA binding"/>
    <property type="evidence" value="ECO:0007669"/>
    <property type="project" value="UniProtKB-KW"/>
</dbReference>
<feature type="active site" evidence="13">
    <location>
        <position position="75"/>
    </location>
</feature>
<dbReference type="InterPro" id="IPR002176">
    <property type="entry name" value="X-over_junc_endoDNase_RuvC"/>
</dbReference>
<dbReference type="STRING" id="331113.SNE_A02180"/>
<dbReference type="HAMAP" id="MF_00034">
    <property type="entry name" value="RuvC"/>
    <property type="match status" value="1"/>
</dbReference>
<sequence>MIAEKKKTYTILGIDPGTRITGYGIVKTDLTFYEPLDYGAIRPPPKLPLFERQLIIHEAVAHLLELHPIDAISIESQYVSKNPQSALKLGMAKGVAILAGTQRKIPVFEYAPKKAKIAVVGTGNATKEQVGRMIQVLLHLPEVPHPEDAADALALALCHSHHIKGFSYA</sequence>
<keyword evidence="7 13" id="KW-0378">Hydrolase</keyword>
<dbReference type="PRINTS" id="PR00696">
    <property type="entry name" value="RSOLVASERUVC"/>
</dbReference>
<keyword evidence="5 13" id="KW-0255">Endonuclease</keyword>
<feature type="active site" evidence="13">
    <location>
        <position position="15"/>
    </location>
</feature>
<keyword evidence="8 13" id="KW-0460">Magnesium</keyword>
<accession>F8L5V3</accession>
<evidence type="ECO:0000256" key="13">
    <source>
        <dbReference type="HAMAP-Rule" id="MF_00034"/>
    </source>
</evidence>
<evidence type="ECO:0000256" key="7">
    <source>
        <dbReference type="ARBA" id="ARBA00022801"/>
    </source>
</evidence>
<dbReference type="EMBL" id="FR872582">
    <property type="protein sequence ID" value="CCB88095.1"/>
    <property type="molecule type" value="Genomic_DNA"/>
</dbReference>
<keyword evidence="6 13" id="KW-0227">DNA damage</keyword>
<gene>
    <name evidence="13 15" type="primary">ruvC</name>
    <name evidence="15" type="ordered locus">SNE_A02180</name>
</gene>
<proteinExistence type="inferred from homology"/>
<feature type="binding site" evidence="13">
    <location>
        <position position="15"/>
    </location>
    <ligand>
        <name>Mg(2+)</name>
        <dbReference type="ChEBI" id="CHEBI:18420"/>
        <label>1</label>
    </ligand>
</feature>
<dbReference type="AlphaFoldDB" id="F8L5V3"/>
<evidence type="ECO:0000256" key="4">
    <source>
        <dbReference type="ARBA" id="ARBA00022723"/>
    </source>
</evidence>
<evidence type="ECO:0000256" key="3">
    <source>
        <dbReference type="ARBA" id="ARBA00022722"/>
    </source>
</evidence>
<dbReference type="SUPFAM" id="SSF53098">
    <property type="entry name" value="Ribonuclease H-like"/>
    <property type="match status" value="1"/>
</dbReference>
<dbReference type="KEGG" id="sng:SNE_A02180"/>
<evidence type="ECO:0000256" key="1">
    <source>
        <dbReference type="ARBA" id="ARBA00009518"/>
    </source>
</evidence>
<keyword evidence="9 13" id="KW-0238">DNA-binding</keyword>
<comment type="cofactor">
    <cofactor evidence="13">
        <name>Mg(2+)</name>
        <dbReference type="ChEBI" id="CHEBI:18420"/>
    </cofactor>
    <text evidence="13">Binds 2 Mg(2+) ion per subunit.</text>
</comment>
<evidence type="ECO:0000256" key="11">
    <source>
        <dbReference type="ARBA" id="ARBA00023204"/>
    </source>
</evidence>
<evidence type="ECO:0000256" key="9">
    <source>
        <dbReference type="ARBA" id="ARBA00023125"/>
    </source>
</evidence>
<dbReference type="InterPro" id="IPR036397">
    <property type="entry name" value="RNaseH_sf"/>
</dbReference>
<evidence type="ECO:0000256" key="5">
    <source>
        <dbReference type="ARBA" id="ARBA00022759"/>
    </source>
</evidence>
<dbReference type="GO" id="GO:0005737">
    <property type="term" value="C:cytoplasm"/>
    <property type="evidence" value="ECO:0007669"/>
    <property type="project" value="UniProtKB-SubCell"/>
</dbReference>
<comment type="similarity">
    <text evidence="1 13">Belongs to the RuvC family.</text>
</comment>
<dbReference type="InterPro" id="IPR012337">
    <property type="entry name" value="RNaseH-like_sf"/>
</dbReference>
<feature type="binding site" evidence="13">
    <location>
        <position position="148"/>
    </location>
    <ligand>
        <name>Mg(2+)</name>
        <dbReference type="ChEBI" id="CHEBI:18420"/>
        <label>1</label>
    </ligand>
</feature>
<dbReference type="Proteomes" id="UP000000496">
    <property type="component" value="Chromosome gsn.131"/>
</dbReference>
<dbReference type="EC" id="3.1.21.10" evidence="13 14"/>
<keyword evidence="4 13" id="KW-0479">Metal-binding</keyword>
<evidence type="ECO:0000256" key="14">
    <source>
        <dbReference type="NCBIfam" id="TIGR00228"/>
    </source>
</evidence>
<dbReference type="FunFam" id="3.30.420.10:FF:000002">
    <property type="entry name" value="Crossover junction endodeoxyribonuclease RuvC"/>
    <property type="match status" value="1"/>
</dbReference>
<evidence type="ECO:0000256" key="8">
    <source>
        <dbReference type="ARBA" id="ARBA00022842"/>
    </source>
</evidence>
<dbReference type="PANTHER" id="PTHR30194">
    <property type="entry name" value="CROSSOVER JUNCTION ENDODEOXYRIBONUCLEASE RUVC"/>
    <property type="match status" value="1"/>
</dbReference>
<dbReference type="NCBIfam" id="TIGR00228">
    <property type="entry name" value="ruvC"/>
    <property type="match status" value="1"/>
</dbReference>
<dbReference type="PANTHER" id="PTHR30194:SF3">
    <property type="entry name" value="CROSSOVER JUNCTION ENDODEOXYRIBONUCLEASE RUVC"/>
    <property type="match status" value="1"/>
</dbReference>
<dbReference type="GO" id="GO:0000287">
    <property type="term" value="F:magnesium ion binding"/>
    <property type="evidence" value="ECO:0007669"/>
    <property type="project" value="UniProtKB-UniRule"/>
</dbReference>
<feature type="active site" evidence="13">
    <location>
        <position position="148"/>
    </location>
</feature>
<keyword evidence="16" id="KW-1185">Reference proteome</keyword>
<comment type="subunit">
    <text evidence="13">Homodimer which binds Holliday junction (HJ) DNA. The HJ becomes 2-fold symmetrical on binding to RuvC with unstacked arms; it has a different conformation from HJ DNA in complex with RuvA. In the full resolvosome a probable DNA-RuvA(4)-RuvB(12)-RuvC(2) complex forms which resolves the HJ.</text>
</comment>
<dbReference type="PROSITE" id="PS01321">
    <property type="entry name" value="RUVC"/>
    <property type="match status" value="1"/>
</dbReference>
<evidence type="ECO:0000256" key="6">
    <source>
        <dbReference type="ARBA" id="ARBA00022763"/>
    </source>
</evidence>
<dbReference type="CDD" id="cd16962">
    <property type="entry name" value="RuvC"/>
    <property type="match status" value="1"/>
</dbReference>
<evidence type="ECO:0000313" key="15">
    <source>
        <dbReference type="EMBL" id="CCB88095.1"/>
    </source>
</evidence>
<evidence type="ECO:0000256" key="12">
    <source>
        <dbReference type="ARBA" id="ARBA00029354"/>
    </source>
</evidence>
<keyword evidence="2 13" id="KW-0963">Cytoplasm</keyword>